<dbReference type="AlphaFoldDB" id="G8QQW2"/>
<dbReference type="STRING" id="158190.SpiGrapes_0917"/>
<dbReference type="RefSeq" id="WP_014269592.1">
    <property type="nucleotide sequence ID" value="NC_016633.1"/>
</dbReference>
<dbReference type="KEGG" id="sgp:SpiGrapes_0917"/>
<accession>G8QQW2</accession>
<dbReference type="OrthoDB" id="369734at2"/>
<gene>
    <name evidence="2" type="ordered locus">SpiGrapes_0917</name>
</gene>
<keyword evidence="1" id="KW-0732">Signal</keyword>
<organism evidence="2 3">
    <name type="scientific">Sphaerochaeta pleomorpha (strain ATCC BAA-1885 / DSM 22778 / Grapes)</name>
    <dbReference type="NCBI Taxonomy" id="158190"/>
    <lineage>
        <taxon>Bacteria</taxon>
        <taxon>Pseudomonadati</taxon>
        <taxon>Spirochaetota</taxon>
        <taxon>Spirochaetia</taxon>
        <taxon>Spirochaetales</taxon>
        <taxon>Sphaerochaetaceae</taxon>
        <taxon>Sphaerochaeta</taxon>
    </lineage>
</organism>
<feature type="signal peptide" evidence="1">
    <location>
        <begin position="1"/>
        <end position="21"/>
    </location>
</feature>
<keyword evidence="3" id="KW-1185">Reference proteome</keyword>
<evidence type="ECO:0000256" key="1">
    <source>
        <dbReference type="SAM" id="SignalP"/>
    </source>
</evidence>
<dbReference type="Proteomes" id="UP000005632">
    <property type="component" value="Chromosome"/>
</dbReference>
<proteinExistence type="predicted"/>
<name>G8QQW2_SPHPG</name>
<evidence type="ECO:0008006" key="4">
    <source>
        <dbReference type="Google" id="ProtNLM"/>
    </source>
</evidence>
<reference evidence="2 3" key="1">
    <citation type="submission" date="2011-11" db="EMBL/GenBank/DDBJ databases">
        <title>Complete sequence of Spirochaeta sp. grapes.</title>
        <authorList>
            <consortium name="US DOE Joint Genome Institute"/>
            <person name="Lucas S."/>
            <person name="Han J."/>
            <person name="Lapidus A."/>
            <person name="Cheng J.-F."/>
            <person name="Goodwin L."/>
            <person name="Pitluck S."/>
            <person name="Peters L."/>
            <person name="Ovchinnikova G."/>
            <person name="Munk A.C."/>
            <person name="Detter J.C."/>
            <person name="Han C."/>
            <person name="Tapia R."/>
            <person name="Land M."/>
            <person name="Hauser L."/>
            <person name="Kyrpides N."/>
            <person name="Ivanova N."/>
            <person name="Pagani I."/>
            <person name="Ritalahtilisa K."/>
            <person name="Loeffler F."/>
            <person name="Woyke T."/>
        </authorList>
    </citation>
    <scope>NUCLEOTIDE SEQUENCE [LARGE SCALE GENOMIC DNA]</scope>
    <source>
        <strain evidence="3">ATCC BAA-1885 / DSM 22778 / Grapes</strain>
    </source>
</reference>
<dbReference type="HOGENOM" id="CLU_640766_0_0_12"/>
<evidence type="ECO:0000313" key="2">
    <source>
        <dbReference type="EMBL" id="AEV28743.1"/>
    </source>
</evidence>
<evidence type="ECO:0000313" key="3">
    <source>
        <dbReference type="Proteomes" id="UP000005632"/>
    </source>
</evidence>
<feature type="chain" id="PRO_5003513828" description="DUF5723 domain-containing protein" evidence="1">
    <location>
        <begin position="22"/>
        <end position="428"/>
    </location>
</feature>
<protein>
    <recommendedName>
        <fullName evidence="4">DUF5723 domain-containing protein</fullName>
    </recommendedName>
</protein>
<sequence>MKRRIYFLLITFLSFSNLLFAFSPDSLIVGTGNDWYTLGLGVNLDDGLSFGGQLQATEKNLQLNAAIWAITDKVENLKRYDLGKADISYALHSSYQGFLVSAKPKLGFLAVGNFGLATIQNTFHTWIGRDRLFLDYETPYSLLYATIGSDFTLSRRLGIIETGVKGTYDKVIGWETNRSATFFISLGSVLTIQAGYLSVVNQFTGWETHNKLSESYTGPILAYRFDGGLFQTDWIYHGSGQTSYGTLGLDVMQFFAPKTYKETDFTFSSGFLYDTLGQQNRLFSLSFHGVVFEIKHMNGPMFNAFDQQDKRITIASYMVGYSRECTDTGFVRPYGKFLAGIQRYNLNENYTDTKIEELRPTLGIESGLLIAPEGTWVTGNNSYRLNLVLSLQYVFKTEAIQAIDADFAAHAENWILMAGFALEIDHDL</sequence>
<dbReference type="EMBL" id="CP003155">
    <property type="protein sequence ID" value="AEV28743.1"/>
    <property type="molecule type" value="Genomic_DNA"/>
</dbReference>